<sequence>MLSQSSSLVQLQSGSPMSLATQSIADPIRKEEILRSYPPNLSQFQEIGFGRKVQTESGEWIEKRVRPDVHFRGEDGKEQLVFYNNHIVQLKELISDKLDCELEEHSFLLYTLKDGILKNSRKAKMGALNVTPTISSLFKVYLSFPIAIGVRIAGAVIDDYSAAQQKAMFLSSLCSNLNYAGQHYGIQLDGSDSVCTVFVDRDLKQLITLEKQDAYSTVEKEYSQLMSSRLSDRETVLAMNGLLDRYKVEWKPRASDMDAVHFCFPLNRTSYYLARLEKDLQHKDLPTLEAMYELRKKVNCLTLEYRFMMAENTMPILEIRIDRCKILVETEAMTMMFLDRSEIQKFQTELEKELDRKASNITGKFDFKPLTGAELRSLANDLKPESYQGMLDLMDRKLVDMGAERDIQICRSAASCAKVAIKTNGKDLQLTVQGGFPSAPASTSPTFTEQDVKEYTEAEKTIKDAAGRKEVDTPPAVGNKSSEKRQENPTTLGRAVRDFNLNPSDIDGLLKSFEHFIESRRIEGQIRLMKNQREYIEKIKEKEEKFINSFKLYIQMIRCSFPGRTNFGGALITEDRSSETRDVLVDGRVIRGNVTMREYIVREIQRMEEFI</sequence>
<dbReference type="AlphaFoldDB" id="A0A5J4WA57"/>
<gene>
    <name evidence="2" type="ORF">EZS28_012706</name>
</gene>
<organism evidence="2 3">
    <name type="scientific">Streblomastix strix</name>
    <dbReference type="NCBI Taxonomy" id="222440"/>
    <lineage>
        <taxon>Eukaryota</taxon>
        <taxon>Metamonada</taxon>
        <taxon>Preaxostyla</taxon>
        <taxon>Oxymonadida</taxon>
        <taxon>Streblomastigidae</taxon>
        <taxon>Streblomastix</taxon>
    </lineage>
</organism>
<feature type="region of interest" description="Disordered" evidence="1">
    <location>
        <begin position="462"/>
        <end position="493"/>
    </location>
</feature>
<protein>
    <submittedName>
        <fullName evidence="2">Uncharacterized protein</fullName>
    </submittedName>
</protein>
<dbReference type="EMBL" id="SNRW01002765">
    <property type="protein sequence ID" value="KAA6391767.1"/>
    <property type="molecule type" value="Genomic_DNA"/>
</dbReference>
<name>A0A5J4WA57_9EUKA</name>
<evidence type="ECO:0000256" key="1">
    <source>
        <dbReference type="SAM" id="MobiDB-lite"/>
    </source>
</evidence>
<dbReference type="Proteomes" id="UP000324800">
    <property type="component" value="Unassembled WGS sequence"/>
</dbReference>
<evidence type="ECO:0000313" key="2">
    <source>
        <dbReference type="EMBL" id="KAA6391767.1"/>
    </source>
</evidence>
<accession>A0A5J4WA57</accession>
<reference evidence="2 3" key="1">
    <citation type="submission" date="2019-03" db="EMBL/GenBank/DDBJ databases">
        <title>Single cell metagenomics reveals metabolic interactions within the superorganism composed of flagellate Streblomastix strix and complex community of Bacteroidetes bacteria on its surface.</title>
        <authorList>
            <person name="Treitli S.C."/>
            <person name="Kolisko M."/>
            <person name="Husnik F."/>
            <person name="Keeling P."/>
            <person name="Hampl V."/>
        </authorList>
    </citation>
    <scope>NUCLEOTIDE SEQUENCE [LARGE SCALE GENOMIC DNA]</scope>
    <source>
        <strain evidence="2">ST1C</strain>
    </source>
</reference>
<evidence type="ECO:0000313" key="3">
    <source>
        <dbReference type="Proteomes" id="UP000324800"/>
    </source>
</evidence>
<proteinExistence type="predicted"/>
<feature type="compositionally biased region" description="Basic and acidic residues" evidence="1">
    <location>
        <begin position="462"/>
        <end position="472"/>
    </location>
</feature>
<dbReference type="OrthoDB" id="31777at2759"/>
<comment type="caution">
    <text evidence="2">The sequence shown here is derived from an EMBL/GenBank/DDBJ whole genome shotgun (WGS) entry which is preliminary data.</text>
</comment>